<evidence type="ECO:0000256" key="3">
    <source>
        <dbReference type="ARBA" id="ARBA00022692"/>
    </source>
</evidence>
<evidence type="ECO:0000256" key="1">
    <source>
        <dbReference type="ARBA" id="ARBA00004141"/>
    </source>
</evidence>
<dbReference type="RefSeq" id="WP_382405723.1">
    <property type="nucleotide sequence ID" value="NZ_JBHSGU010000002.1"/>
</dbReference>
<comment type="similarity">
    <text evidence="2">Belongs to the autoinducer-2 exporter (AI-2E) (TC 2.A.86) family.</text>
</comment>
<evidence type="ECO:0000256" key="4">
    <source>
        <dbReference type="ARBA" id="ARBA00022989"/>
    </source>
</evidence>
<gene>
    <name evidence="8" type="ORF">ACFO4O_02460</name>
</gene>
<accession>A0ABV9LT50</accession>
<feature type="transmembrane region" description="Helical" evidence="7">
    <location>
        <begin position="195"/>
        <end position="215"/>
    </location>
</feature>
<dbReference type="PANTHER" id="PTHR21716:SF64">
    <property type="entry name" value="AI-2 TRANSPORT PROTEIN TQSA"/>
    <property type="match status" value="1"/>
</dbReference>
<feature type="compositionally biased region" description="Basic and acidic residues" evidence="6">
    <location>
        <begin position="365"/>
        <end position="379"/>
    </location>
</feature>
<sequence>MELHKSPTSKVLMVMAAVVIVLAGVKAASVIVIPLLLSAFIAIAVSPIINWSAQYRVPRWLSISLVILTLVIIGFMLASLITQSLAEFRQNMPVYRDQLSGEFAWVVEKLAQFNIHINQELIRSHLDPGVAMSVATNFITGMGTILSNVFLILLTVLFMLFEADSMPRRAHVAMADPDMRLTHIDKFLTSVNQYLVIKMFVSMGTGIFIAIWLYLLGVDHFMLWSVLAFMLNFIPNIGSIIAAIPAILMAFVEFGFAKAGLTGLGFIVVNMVMGNLVEPRFLGRGLGLSTLVVFISLIFWGWLLGSVGMLLSVPLTMVVKIAMESREETKWLALLLSSDIEQDAYDPQDNDPQDNDPQSGQPQPAEDKMFDADSSKRRE</sequence>
<dbReference type="Proteomes" id="UP001595897">
    <property type="component" value="Unassembled WGS sequence"/>
</dbReference>
<keyword evidence="4 7" id="KW-1133">Transmembrane helix</keyword>
<organism evidence="8 9">
    <name type="scientific">Glaciecola siphonariae</name>
    <dbReference type="NCBI Taxonomy" id="521012"/>
    <lineage>
        <taxon>Bacteria</taxon>
        <taxon>Pseudomonadati</taxon>
        <taxon>Pseudomonadota</taxon>
        <taxon>Gammaproteobacteria</taxon>
        <taxon>Alteromonadales</taxon>
        <taxon>Alteromonadaceae</taxon>
        <taxon>Glaciecola</taxon>
    </lineage>
</organism>
<keyword evidence="3 7" id="KW-0812">Transmembrane</keyword>
<feature type="region of interest" description="Disordered" evidence="6">
    <location>
        <begin position="343"/>
        <end position="379"/>
    </location>
</feature>
<evidence type="ECO:0000313" key="9">
    <source>
        <dbReference type="Proteomes" id="UP001595897"/>
    </source>
</evidence>
<evidence type="ECO:0000256" key="2">
    <source>
        <dbReference type="ARBA" id="ARBA00009773"/>
    </source>
</evidence>
<comment type="caution">
    <text evidence="8">The sequence shown here is derived from an EMBL/GenBank/DDBJ whole genome shotgun (WGS) entry which is preliminary data.</text>
</comment>
<reference evidence="9" key="1">
    <citation type="journal article" date="2019" name="Int. J. Syst. Evol. Microbiol.">
        <title>The Global Catalogue of Microorganisms (GCM) 10K type strain sequencing project: providing services to taxonomists for standard genome sequencing and annotation.</title>
        <authorList>
            <consortium name="The Broad Institute Genomics Platform"/>
            <consortium name="The Broad Institute Genome Sequencing Center for Infectious Disease"/>
            <person name="Wu L."/>
            <person name="Ma J."/>
        </authorList>
    </citation>
    <scope>NUCLEOTIDE SEQUENCE [LARGE SCALE GENOMIC DNA]</scope>
    <source>
        <strain evidence="9">KACC 12507</strain>
    </source>
</reference>
<dbReference type="PANTHER" id="PTHR21716">
    <property type="entry name" value="TRANSMEMBRANE PROTEIN"/>
    <property type="match status" value="1"/>
</dbReference>
<evidence type="ECO:0000256" key="7">
    <source>
        <dbReference type="SAM" id="Phobius"/>
    </source>
</evidence>
<dbReference type="Pfam" id="PF01594">
    <property type="entry name" value="AI-2E_transport"/>
    <property type="match status" value="1"/>
</dbReference>
<feature type="transmembrane region" description="Helical" evidence="7">
    <location>
        <begin position="221"/>
        <end position="252"/>
    </location>
</feature>
<evidence type="ECO:0000256" key="6">
    <source>
        <dbReference type="SAM" id="MobiDB-lite"/>
    </source>
</evidence>
<feature type="transmembrane region" description="Helical" evidence="7">
    <location>
        <begin position="297"/>
        <end position="319"/>
    </location>
</feature>
<keyword evidence="5 7" id="KW-0472">Membrane</keyword>
<feature type="transmembrane region" description="Helical" evidence="7">
    <location>
        <begin position="37"/>
        <end position="53"/>
    </location>
</feature>
<proteinExistence type="inferred from homology"/>
<keyword evidence="9" id="KW-1185">Reference proteome</keyword>
<evidence type="ECO:0000256" key="5">
    <source>
        <dbReference type="ARBA" id="ARBA00023136"/>
    </source>
</evidence>
<feature type="transmembrane region" description="Helical" evidence="7">
    <location>
        <begin position="138"/>
        <end position="161"/>
    </location>
</feature>
<feature type="transmembrane region" description="Helical" evidence="7">
    <location>
        <begin position="259"/>
        <end position="277"/>
    </location>
</feature>
<dbReference type="EMBL" id="JBHSGU010000002">
    <property type="protein sequence ID" value="MFC4699016.1"/>
    <property type="molecule type" value="Genomic_DNA"/>
</dbReference>
<name>A0ABV9LT50_9ALTE</name>
<protein>
    <submittedName>
        <fullName evidence="8">AI-2E family transporter</fullName>
    </submittedName>
</protein>
<feature type="compositionally biased region" description="Acidic residues" evidence="6">
    <location>
        <begin position="343"/>
        <end position="354"/>
    </location>
</feature>
<evidence type="ECO:0000313" key="8">
    <source>
        <dbReference type="EMBL" id="MFC4699016.1"/>
    </source>
</evidence>
<dbReference type="InterPro" id="IPR002549">
    <property type="entry name" value="AI-2E-like"/>
</dbReference>
<feature type="transmembrane region" description="Helical" evidence="7">
    <location>
        <begin position="60"/>
        <end position="81"/>
    </location>
</feature>
<comment type="subcellular location">
    <subcellularLocation>
        <location evidence="1">Membrane</location>
        <topology evidence="1">Multi-pass membrane protein</topology>
    </subcellularLocation>
</comment>
<feature type="compositionally biased region" description="Low complexity" evidence="6">
    <location>
        <begin position="355"/>
        <end position="364"/>
    </location>
</feature>